<dbReference type="AlphaFoldDB" id="A0A8T8WMV1"/>
<protein>
    <submittedName>
        <fullName evidence="4">Aromatic compound dioxygenase</fullName>
    </submittedName>
</protein>
<evidence type="ECO:0000259" key="3">
    <source>
        <dbReference type="Pfam" id="PF00775"/>
    </source>
</evidence>
<dbReference type="InterPro" id="IPR000627">
    <property type="entry name" value="Intradiol_dOase_C"/>
</dbReference>
<evidence type="ECO:0000313" key="5">
    <source>
        <dbReference type="Proteomes" id="UP000249497"/>
    </source>
</evidence>
<dbReference type="PANTHER" id="PTHR34315">
    <property type="match status" value="1"/>
</dbReference>
<gene>
    <name evidence="4" type="ORF">BO86DRAFT_441043</name>
</gene>
<dbReference type="RefSeq" id="XP_025523082.1">
    <property type="nucleotide sequence ID" value="XM_025676224.1"/>
</dbReference>
<feature type="domain" description="Intradiol ring-cleavage dioxygenases" evidence="3">
    <location>
        <begin position="116"/>
        <end position="218"/>
    </location>
</feature>
<accession>A0A8T8WMV1</accession>
<dbReference type="SUPFAM" id="SSF49482">
    <property type="entry name" value="Aromatic compound dioxygenase"/>
    <property type="match status" value="1"/>
</dbReference>
<dbReference type="GO" id="GO:0008199">
    <property type="term" value="F:ferric iron binding"/>
    <property type="evidence" value="ECO:0007669"/>
    <property type="project" value="InterPro"/>
</dbReference>
<keyword evidence="4" id="KW-0560">Oxidoreductase</keyword>
<dbReference type="Proteomes" id="UP000249497">
    <property type="component" value="Unassembled WGS sequence"/>
</dbReference>
<dbReference type="GeneID" id="37179917"/>
<evidence type="ECO:0000256" key="1">
    <source>
        <dbReference type="SAM" id="MobiDB-lite"/>
    </source>
</evidence>
<evidence type="ECO:0000313" key="4">
    <source>
        <dbReference type="EMBL" id="RAH77188.1"/>
    </source>
</evidence>
<evidence type="ECO:0000256" key="2">
    <source>
        <dbReference type="SAM" id="SignalP"/>
    </source>
</evidence>
<dbReference type="GO" id="GO:0016702">
    <property type="term" value="F:oxidoreductase activity, acting on single donors with incorporation of molecular oxygen, incorporation of two atoms of oxygen"/>
    <property type="evidence" value="ECO:0007669"/>
    <property type="project" value="InterPro"/>
</dbReference>
<dbReference type="EMBL" id="KZ824847">
    <property type="protein sequence ID" value="RAH77188.1"/>
    <property type="molecule type" value="Genomic_DNA"/>
</dbReference>
<reference evidence="4 5" key="1">
    <citation type="submission" date="2018-02" db="EMBL/GenBank/DDBJ databases">
        <title>The genomes of Aspergillus section Nigri reveals drivers in fungal speciation.</title>
        <authorList>
            <consortium name="DOE Joint Genome Institute"/>
            <person name="Vesth T.C."/>
            <person name="Nybo J."/>
            <person name="Theobald S."/>
            <person name="Brandl J."/>
            <person name="Frisvad J.C."/>
            <person name="Nielsen K.F."/>
            <person name="Lyhne E.K."/>
            <person name="Kogle M.E."/>
            <person name="Kuo A."/>
            <person name="Riley R."/>
            <person name="Clum A."/>
            <person name="Nolan M."/>
            <person name="Lipzen A."/>
            <person name="Salamov A."/>
            <person name="Henrissat B."/>
            <person name="Wiebenga A."/>
            <person name="De vries R.P."/>
            <person name="Grigoriev I.V."/>
            <person name="Mortensen U.H."/>
            <person name="Andersen M.R."/>
            <person name="Baker S.E."/>
        </authorList>
    </citation>
    <scope>NUCLEOTIDE SEQUENCE [LARGE SCALE GENOMIC DNA]</scope>
    <source>
        <strain evidence="4 5">CBS 114.51</strain>
    </source>
</reference>
<sequence length="366" mass="39632">MRIAGLWAIAVLPLGAVAHPGHDMSQELAHRRGFLAQSKRTDLSHCASKLQARGVESRNLARRYHTLHAKKQKRDLDSVLDTSHNETDLGYTPTTAERTVFSSNTSCALTPEATQGPYYITGEKVRRNVVEDQVGVPLTLDLQVVDIDTCNPVSDVWLEIWSCNSTGVYSGVVAAANGDGTDDLGNIDTTFLRGIQRTDADGVVQFDTLFPGHYTDRATHLHILIHHNATELKNHTLGSGNATWVTHVGQAFFDQELISAVEETYPYTANTQVLTKNADDAILASEASLGADPVVDYAYLDSNVPDGLFAWMSFGINVTKNYEISASGSYWADGGRPEDNSQWTALPPDDTASSSSSSSTASSSTP</sequence>
<keyword evidence="5" id="KW-1185">Reference proteome</keyword>
<keyword evidence="4" id="KW-0223">Dioxygenase</keyword>
<dbReference type="CDD" id="cd03457">
    <property type="entry name" value="intradiol_dioxygenase_like"/>
    <property type="match status" value="1"/>
</dbReference>
<feature type="chain" id="PRO_5035769696" evidence="2">
    <location>
        <begin position="19"/>
        <end position="366"/>
    </location>
</feature>
<keyword evidence="2" id="KW-0732">Signal</keyword>
<organism evidence="4 5">
    <name type="scientific">Aspergillus japonicus CBS 114.51</name>
    <dbReference type="NCBI Taxonomy" id="1448312"/>
    <lineage>
        <taxon>Eukaryota</taxon>
        <taxon>Fungi</taxon>
        <taxon>Dikarya</taxon>
        <taxon>Ascomycota</taxon>
        <taxon>Pezizomycotina</taxon>
        <taxon>Eurotiomycetes</taxon>
        <taxon>Eurotiomycetidae</taxon>
        <taxon>Eurotiales</taxon>
        <taxon>Aspergillaceae</taxon>
        <taxon>Aspergillus</taxon>
        <taxon>Aspergillus subgen. Circumdati</taxon>
    </lineage>
</organism>
<proteinExistence type="predicted"/>
<feature type="compositionally biased region" description="Low complexity" evidence="1">
    <location>
        <begin position="351"/>
        <end position="366"/>
    </location>
</feature>
<name>A0A8T8WMV1_ASPJA</name>
<dbReference type="InterPro" id="IPR015889">
    <property type="entry name" value="Intradiol_dOase_core"/>
</dbReference>
<feature type="region of interest" description="Disordered" evidence="1">
    <location>
        <begin position="333"/>
        <end position="366"/>
    </location>
</feature>
<feature type="signal peptide" evidence="2">
    <location>
        <begin position="1"/>
        <end position="18"/>
    </location>
</feature>
<dbReference type="OrthoDB" id="121380at2759"/>
<dbReference type="Gene3D" id="2.60.130.10">
    <property type="entry name" value="Aromatic compound dioxygenase"/>
    <property type="match status" value="1"/>
</dbReference>
<dbReference type="PANTHER" id="PTHR34315:SF1">
    <property type="entry name" value="INTRADIOL RING-CLEAVAGE DIOXYGENASES DOMAIN-CONTAINING PROTEIN-RELATED"/>
    <property type="match status" value="1"/>
</dbReference>
<dbReference type="Pfam" id="PF00775">
    <property type="entry name" value="Dioxygenase_C"/>
    <property type="match status" value="1"/>
</dbReference>